<feature type="transmembrane region" description="Helical" evidence="2">
    <location>
        <begin position="180"/>
        <end position="200"/>
    </location>
</feature>
<feature type="domain" description="DUF6535" evidence="3">
    <location>
        <begin position="21"/>
        <end position="199"/>
    </location>
</feature>
<feature type="transmembrane region" description="Helical" evidence="2">
    <location>
        <begin position="47"/>
        <end position="68"/>
    </location>
</feature>
<name>A0AAD2HUA6_9AGAR</name>
<dbReference type="Proteomes" id="UP001295794">
    <property type="component" value="Unassembled WGS sequence"/>
</dbReference>
<evidence type="ECO:0000256" key="1">
    <source>
        <dbReference type="SAM" id="MobiDB-lite"/>
    </source>
</evidence>
<evidence type="ECO:0000259" key="3">
    <source>
        <dbReference type="Pfam" id="PF20153"/>
    </source>
</evidence>
<evidence type="ECO:0000313" key="5">
    <source>
        <dbReference type="Proteomes" id="UP001295794"/>
    </source>
</evidence>
<organism evidence="4 5">
    <name type="scientific">Mycena citricolor</name>
    <dbReference type="NCBI Taxonomy" id="2018698"/>
    <lineage>
        <taxon>Eukaryota</taxon>
        <taxon>Fungi</taxon>
        <taxon>Dikarya</taxon>
        <taxon>Basidiomycota</taxon>
        <taxon>Agaricomycotina</taxon>
        <taxon>Agaricomycetes</taxon>
        <taxon>Agaricomycetidae</taxon>
        <taxon>Agaricales</taxon>
        <taxon>Marasmiineae</taxon>
        <taxon>Mycenaceae</taxon>
        <taxon>Mycena</taxon>
    </lineage>
</organism>
<comment type="caution">
    <text evidence="4">The sequence shown here is derived from an EMBL/GenBank/DDBJ whole genome shotgun (WGS) entry which is preliminary data.</text>
</comment>
<dbReference type="Pfam" id="PF20153">
    <property type="entry name" value="DUF6535"/>
    <property type="match status" value="1"/>
</dbReference>
<keyword evidence="5" id="KW-1185">Reference proteome</keyword>
<keyword evidence="2" id="KW-0812">Transmembrane</keyword>
<sequence length="1073" mass="120070">MSYTERREEEEAQEPWAAPLWTVYVDEAEKYDTALVESWMSDMDGMLIFAGLFSGVLTAFIGVSFGSLSPDSSNTTNALLITITQQLAASATSSAQPPSFSDPNASFEAPFVSIACNALWIISLGFSLTCALLATLVQQWSREFLHKTSMYSAPLVRARIFSFLYYGLRSFRMHIVVEVLPLLLHASMLFFFAGLVAFSLPVCMPIAWIAVVMLGVVSLVYAALTIVPLVRLDCPYRTPLSRYLWGLFHGLHSHWRRLEALSEKISTGCPPSGQTYPESADGDKIAAREIAHPSVHDSGVDIDEHLPTMPESNSTVSFPEPHPGMSAINLNEAEDLFAPDIESHSTCFYSNVPTEPLTRGLLDMDDVRYDSTFRPAGFQPMARSIHAAIRSLFSSWQNVVQIGKRREEAVLPTVLSIETMPKAITRAAMVRTTEQCSRDYRALVWNLNALIEHAELQPFVEAIPDLVWASDTRRRSVYDRHIRELSLDPHVRLVKRISGLFESCKSSLLDQDELKHRWIVCLKAICAIGSVFAMADEERTDGHSRLALEMKEFEQAHEFSACWKGGADIEAVSISARAMMRWARLCILQTELCARESELRRKQELGHGLDIISPYASELYELYCDFIQVSHGDERYHPPFPGGGDLTEQHLNMISALGKTAPYMIMLDYLSASALLPVEPYRRKDVACLLDVDTSIELETIQGSVEFQLDHVASSAFGKANSPTNIDTVWFDESLMKLLHLWKPSLTLPMPISSGIITLLNLDLDDPNSIIVKVLRADKTFERRLWSGFVESLSVQVWVSESILTALWSLASWIFCRSGCDETWGICHSIIPILKMNILDAITLESEDGSSEKVLNHRIFPKDTAVSLPDMTANDHNMQSLYVYPELCRCLAGRKMEARMSIIAEFLERCATNTRFHKRLETYQMLSGGFQTIPRARIHPNIQRRLASAINQIYAVGGDLMRGIVTSDWWDVYAGDEDKMPCGSFAIDLEQGKTLLVDVGMFSKRTSWIDDGAAWRSLQGTFRTYVGLNLSQAENKDEDGDMISKRVKAILAGLDKSRPSDGESEAGPVPGEW</sequence>
<reference evidence="4" key="1">
    <citation type="submission" date="2023-11" db="EMBL/GenBank/DDBJ databases">
        <authorList>
            <person name="De Vega J J."/>
            <person name="De Vega J J."/>
        </authorList>
    </citation>
    <scope>NUCLEOTIDE SEQUENCE</scope>
</reference>
<proteinExistence type="predicted"/>
<feature type="transmembrane region" description="Helical" evidence="2">
    <location>
        <begin position="207"/>
        <end position="230"/>
    </location>
</feature>
<evidence type="ECO:0000313" key="4">
    <source>
        <dbReference type="EMBL" id="CAK5281581.1"/>
    </source>
</evidence>
<protein>
    <recommendedName>
        <fullName evidence="3">DUF6535 domain-containing protein</fullName>
    </recommendedName>
</protein>
<feature type="transmembrane region" description="Helical" evidence="2">
    <location>
        <begin position="111"/>
        <end position="137"/>
    </location>
</feature>
<dbReference type="InterPro" id="IPR045338">
    <property type="entry name" value="DUF6535"/>
</dbReference>
<keyword evidence="2" id="KW-1133">Transmembrane helix</keyword>
<dbReference type="EMBL" id="CAVNYO010000444">
    <property type="protein sequence ID" value="CAK5281581.1"/>
    <property type="molecule type" value="Genomic_DNA"/>
</dbReference>
<gene>
    <name evidence="4" type="ORF">MYCIT1_LOCUS32798</name>
</gene>
<feature type="region of interest" description="Disordered" evidence="1">
    <location>
        <begin position="1054"/>
        <end position="1073"/>
    </location>
</feature>
<keyword evidence="2" id="KW-0472">Membrane</keyword>
<evidence type="ECO:0000256" key="2">
    <source>
        <dbReference type="SAM" id="Phobius"/>
    </source>
</evidence>
<dbReference type="AlphaFoldDB" id="A0AAD2HUA6"/>
<accession>A0AAD2HUA6</accession>